<evidence type="ECO:0000256" key="6">
    <source>
        <dbReference type="PROSITE-ProRule" id="PRU00552"/>
    </source>
</evidence>
<dbReference type="SUPFAM" id="SSF52540">
    <property type="entry name" value="P-loop containing nucleoside triphosphate hydrolases"/>
    <property type="match status" value="1"/>
</dbReference>
<dbReference type="InterPro" id="IPR027417">
    <property type="entry name" value="P-loop_NTPase"/>
</dbReference>
<evidence type="ECO:0000256" key="5">
    <source>
        <dbReference type="ARBA" id="ARBA00038437"/>
    </source>
</evidence>
<dbReference type="InterPro" id="IPR011545">
    <property type="entry name" value="DEAD/DEAH_box_helicase_dom"/>
</dbReference>
<feature type="domain" description="Helicase ATP-binding" evidence="8">
    <location>
        <begin position="49"/>
        <end position="225"/>
    </location>
</feature>
<dbReference type="PROSITE" id="PS51195">
    <property type="entry name" value="Q_MOTIF"/>
    <property type="match status" value="1"/>
</dbReference>
<evidence type="ECO:0000313" key="11">
    <source>
        <dbReference type="EMBL" id="CDG33967.1"/>
    </source>
</evidence>
<dbReference type="GO" id="GO:0003724">
    <property type="term" value="F:RNA helicase activity"/>
    <property type="evidence" value="ECO:0007669"/>
    <property type="project" value="InterPro"/>
</dbReference>
<dbReference type="InterPro" id="IPR014014">
    <property type="entry name" value="RNA_helicase_DEAD_Q_motif"/>
</dbReference>
<evidence type="ECO:0000259" key="9">
    <source>
        <dbReference type="PROSITE" id="PS51194"/>
    </source>
</evidence>
<dbReference type="GO" id="GO:0003676">
    <property type="term" value="F:nucleic acid binding"/>
    <property type="evidence" value="ECO:0007669"/>
    <property type="project" value="InterPro"/>
</dbReference>
<evidence type="ECO:0000259" key="8">
    <source>
        <dbReference type="PROSITE" id="PS51192"/>
    </source>
</evidence>
<keyword evidence="1 7" id="KW-0547">Nucleotide-binding</keyword>
<evidence type="ECO:0000256" key="4">
    <source>
        <dbReference type="ARBA" id="ARBA00022840"/>
    </source>
</evidence>
<keyword evidence="4 7" id="KW-0067">ATP-binding</keyword>
<dbReference type="PANTHER" id="PTHR47959">
    <property type="entry name" value="ATP-DEPENDENT RNA HELICASE RHLE-RELATED"/>
    <property type="match status" value="1"/>
</dbReference>
<comment type="caution">
    <text evidence="11">The sequence shown here is derived from an EMBL/GenBank/DDBJ whole genome shotgun (WGS) entry which is preliminary data.</text>
</comment>
<proteinExistence type="inferred from homology"/>
<keyword evidence="3 7" id="KW-0347">Helicase</keyword>
<dbReference type="PROSITE" id="PS51194">
    <property type="entry name" value="HELICASE_CTER"/>
    <property type="match status" value="1"/>
</dbReference>
<keyword evidence="2 7" id="KW-0378">Hydrolase</keyword>
<dbReference type="AlphaFoldDB" id="A0A7U7J1D9"/>
<dbReference type="Pfam" id="PF00271">
    <property type="entry name" value="Helicase_C"/>
    <property type="match status" value="1"/>
</dbReference>
<name>A0A7U7J1D9_9PROT</name>
<reference evidence="11 12" key="2">
    <citation type="journal article" date="2014" name="PLoS ONE">
        <title>Evolution of mitochondria reconstructed from the energy metabolism of living bacteria.</title>
        <authorList>
            <person name="Degli Esposti M."/>
            <person name="Chouaia B."/>
            <person name="Comandatore F."/>
            <person name="Crotti E."/>
            <person name="Sassera D."/>
            <person name="Lievens P.M."/>
            <person name="Daffonchio D."/>
            <person name="Bandi C."/>
        </authorList>
    </citation>
    <scope>NUCLEOTIDE SEQUENCE [LARGE SCALE GENOMIC DNA]</scope>
    <source>
        <strain evidence="12">AM169</strain>
    </source>
</reference>
<evidence type="ECO:0000259" key="10">
    <source>
        <dbReference type="PROSITE" id="PS51195"/>
    </source>
</evidence>
<dbReference type="PROSITE" id="PS00039">
    <property type="entry name" value="DEAD_ATP_HELICASE"/>
    <property type="match status" value="1"/>
</dbReference>
<organism evidence="11 12">
    <name type="scientific">Parasaccharibacter apium</name>
    <dbReference type="NCBI Taxonomy" id="1510841"/>
    <lineage>
        <taxon>Bacteria</taxon>
        <taxon>Pseudomonadati</taxon>
        <taxon>Pseudomonadota</taxon>
        <taxon>Alphaproteobacteria</taxon>
        <taxon>Acetobacterales</taxon>
        <taxon>Acetobacteraceae</taxon>
        <taxon>Parasaccharibacter</taxon>
    </lineage>
</organism>
<dbReference type="GO" id="GO:0016787">
    <property type="term" value="F:hydrolase activity"/>
    <property type="evidence" value="ECO:0007669"/>
    <property type="project" value="UniProtKB-KW"/>
</dbReference>
<sequence>MHHIDIPLLARTAFMTQTDFTDLGLSDELAQAARKAGMARPTPIQQQGIPPLLAGRDVLLPGQTGTGKTAAFVLPALQKLASLKQDGTAGSIPRVLILEPTRDLAMQTAGVCRQLGRQLPLRTRVICGGVPRDQQARSLEQGADIIVATHGRLLDFVEKGELSLEHIIYLVLDEADRLLDEEFSASMTALVPYIADRPQTIFCSATLPEPVMALAKQVTKDPVRVEPGEEEVTPRRIRQQALFITEAQKDSLLLTLLERSGAQAKDGTGRSIIFTKTKQKADSVAKLLRKTGYRAIALHGGQTQGDRKKTLDRYQNQTGSILVTTDIAARGLDIDDIQLVVNMDLPQTPELYIHRIGRTARAGKQGRAVTFATLEERTRLRDIEKHIQYRIRIITTETL</sequence>
<dbReference type="CDD" id="cd00268">
    <property type="entry name" value="DEADc"/>
    <property type="match status" value="1"/>
</dbReference>
<dbReference type="GO" id="GO:0005524">
    <property type="term" value="F:ATP binding"/>
    <property type="evidence" value="ECO:0007669"/>
    <property type="project" value="UniProtKB-KW"/>
</dbReference>
<dbReference type="SMART" id="SM00490">
    <property type="entry name" value="HELICc"/>
    <property type="match status" value="1"/>
</dbReference>
<protein>
    <submittedName>
        <fullName evidence="11">ATP-dependent RNA helicase RhlE</fullName>
    </submittedName>
</protein>
<evidence type="ECO:0000256" key="7">
    <source>
        <dbReference type="RuleBase" id="RU000492"/>
    </source>
</evidence>
<dbReference type="InterPro" id="IPR050079">
    <property type="entry name" value="DEAD_box_RNA_helicase"/>
</dbReference>
<gene>
    <name evidence="11" type="ORF">SACS_1229</name>
</gene>
<dbReference type="SMART" id="SM00487">
    <property type="entry name" value="DEXDc"/>
    <property type="match status" value="1"/>
</dbReference>
<dbReference type="PROSITE" id="PS51192">
    <property type="entry name" value="HELICASE_ATP_BIND_1"/>
    <property type="match status" value="1"/>
</dbReference>
<evidence type="ECO:0000256" key="2">
    <source>
        <dbReference type="ARBA" id="ARBA00022801"/>
    </source>
</evidence>
<comment type="similarity">
    <text evidence="5 7">Belongs to the DEAD box helicase family.</text>
</comment>
<reference evidence="11 12" key="1">
    <citation type="journal article" date="2014" name="Genome Biol. Evol.">
        <title>Acetic acid bacteria genomes reveal functional traits for adaptation to life in insect guts.</title>
        <authorList>
            <person name="Chouaia B."/>
            <person name="Gaiarsa S."/>
            <person name="Crotti E."/>
            <person name="Comandatore F."/>
            <person name="Degli Esposti M."/>
            <person name="Ricci I."/>
            <person name="Alma A."/>
            <person name="Favia G."/>
            <person name="Bandi C."/>
            <person name="Daffonchio D."/>
        </authorList>
    </citation>
    <scope>NUCLEOTIDE SEQUENCE [LARGE SCALE GENOMIC DNA]</scope>
    <source>
        <strain evidence="12">AM169</strain>
    </source>
</reference>
<dbReference type="GO" id="GO:0005829">
    <property type="term" value="C:cytosol"/>
    <property type="evidence" value="ECO:0007669"/>
    <property type="project" value="TreeGrafter"/>
</dbReference>
<dbReference type="Gene3D" id="3.40.50.300">
    <property type="entry name" value="P-loop containing nucleotide triphosphate hydrolases"/>
    <property type="match status" value="2"/>
</dbReference>
<dbReference type="PANTHER" id="PTHR47959:SF1">
    <property type="entry name" value="ATP-DEPENDENT RNA HELICASE DBPA"/>
    <property type="match status" value="1"/>
</dbReference>
<evidence type="ECO:0000313" key="12">
    <source>
        <dbReference type="Proteomes" id="UP000027590"/>
    </source>
</evidence>
<evidence type="ECO:0000256" key="1">
    <source>
        <dbReference type="ARBA" id="ARBA00022741"/>
    </source>
</evidence>
<accession>A0A7U7J1D9</accession>
<dbReference type="InterPro" id="IPR000629">
    <property type="entry name" value="RNA-helicase_DEAD-box_CS"/>
</dbReference>
<dbReference type="Proteomes" id="UP000027590">
    <property type="component" value="Unassembled WGS sequence"/>
</dbReference>
<dbReference type="EMBL" id="CBLY010000006">
    <property type="protein sequence ID" value="CDG33967.1"/>
    <property type="molecule type" value="Genomic_DNA"/>
</dbReference>
<dbReference type="InterPro" id="IPR014001">
    <property type="entry name" value="Helicase_ATP-bd"/>
</dbReference>
<evidence type="ECO:0000256" key="3">
    <source>
        <dbReference type="ARBA" id="ARBA00022806"/>
    </source>
</evidence>
<dbReference type="Pfam" id="PF00270">
    <property type="entry name" value="DEAD"/>
    <property type="match status" value="1"/>
</dbReference>
<dbReference type="InterPro" id="IPR001650">
    <property type="entry name" value="Helicase_C-like"/>
</dbReference>
<feature type="domain" description="DEAD-box RNA helicase Q" evidence="10">
    <location>
        <begin position="18"/>
        <end position="46"/>
    </location>
</feature>
<feature type="short sequence motif" description="Q motif" evidence="6">
    <location>
        <begin position="18"/>
        <end position="46"/>
    </location>
</feature>
<dbReference type="CDD" id="cd18787">
    <property type="entry name" value="SF2_C_DEAD"/>
    <property type="match status" value="1"/>
</dbReference>
<dbReference type="InterPro" id="IPR044742">
    <property type="entry name" value="DEAD/DEAH_RhlB"/>
</dbReference>
<feature type="domain" description="Helicase C-terminal" evidence="9">
    <location>
        <begin position="248"/>
        <end position="399"/>
    </location>
</feature>